<keyword evidence="4" id="KW-1185">Reference proteome</keyword>
<gene>
    <name evidence="3" type="ORF">DRB17_13595</name>
</gene>
<dbReference type="CDD" id="cd13611">
    <property type="entry name" value="PBP2_YehZ"/>
    <property type="match status" value="1"/>
</dbReference>
<feature type="domain" description="ABC-type glycine betaine transport system substrate-binding" evidence="2">
    <location>
        <begin position="27"/>
        <end position="293"/>
    </location>
</feature>
<proteinExistence type="predicted"/>
<dbReference type="EMBL" id="QPMH01000013">
    <property type="protein sequence ID" value="RDD61300.1"/>
    <property type="molecule type" value="Genomic_DNA"/>
</dbReference>
<evidence type="ECO:0000259" key="2">
    <source>
        <dbReference type="Pfam" id="PF04069"/>
    </source>
</evidence>
<name>A0A369T7L7_9PROT</name>
<sequence length="298" mass="33024">MWKRSIAALAVAAVGAFGLAAGAAKAEVTVGGKNFTEQLLLAEMTGIYLEDQGYDVSKRDGMGSTVLRRAQENGQVDVYWEYVGTSLIVYNKVEGGASMSPDKAYAKVKELDAEKGLVWLEPSNANNTYALAMREKQANDLGIESISDMIERIENEGDLTLAVNSEFAGRPDGLPGLQKHYDFRWPRENLKRMQSGLIYQALKEGQVDIGLVFATDGRIAAFDFITLDDNKNFFPNYALTPVVRKDTLEENPDLREQLNALSAKLNDQVMRKLNQRVDVDKETVEDVARSFLESEGLI</sequence>
<dbReference type="RefSeq" id="WP_114582762.1">
    <property type="nucleotide sequence ID" value="NZ_QPMH01000013.1"/>
</dbReference>
<dbReference type="GO" id="GO:0022857">
    <property type="term" value="F:transmembrane transporter activity"/>
    <property type="evidence" value="ECO:0007669"/>
    <property type="project" value="InterPro"/>
</dbReference>
<dbReference type="InterPro" id="IPR007210">
    <property type="entry name" value="ABC_Gly_betaine_transp_sub-bd"/>
</dbReference>
<organism evidence="3 4">
    <name type="scientific">Ferruginivarius sediminum</name>
    <dbReference type="NCBI Taxonomy" id="2661937"/>
    <lineage>
        <taxon>Bacteria</taxon>
        <taxon>Pseudomonadati</taxon>
        <taxon>Pseudomonadota</taxon>
        <taxon>Alphaproteobacteria</taxon>
        <taxon>Rhodospirillales</taxon>
        <taxon>Rhodospirillaceae</taxon>
        <taxon>Ferruginivarius</taxon>
    </lineage>
</organism>
<keyword evidence="1" id="KW-0732">Signal</keyword>
<feature type="signal peptide" evidence="1">
    <location>
        <begin position="1"/>
        <end position="26"/>
    </location>
</feature>
<evidence type="ECO:0000313" key="3">
    <source>
        <dbReference type="EMBL" id="RDD61300.1"/>
    </source>
</evidence>
<protein>
    <submittedName>
        <fullName evidence="3">Glycine/betaine ABC transporter substrate-binding protein</fullName>
    </submittedName>
</protein>
<dbReference type="GO" id="GO:0043190">
    <property type="term" value="C:ATP-binding cassette (ABC) transporter complex"/>
    <property type="evidence" value="ECO:0007669"/>
    <property type="project" value="InterPro"/>
</dbReference>
<dbReference type="AlphaFoldDB" id="A0A369T7L7"/>
<dbReference type="Gene3D" id="3.40.190.10">
    <property type="entry name" value="Periplasmic binding protein-like II"/>
    <property type="match status" value="1"/>
</dbReference>
<feature type="chain" id="PRO_5016680400" evidence="1">
    <location>
        <begin position="27"/>
        <end position="298"/>
    </location>
</feature>
<evidence type="ECO:0000313" key="4">
    <source>
        <dbReference type="Proteomes" id="UP000253941"/>
    </source>
</evidence>
<dbReference type="Proteomes" id="UP000253941">
    <property type="component" value="Unassembled WGS sequence"/>
</dbReference>
<dbReference type="Gene3D" id="3.40.190.120">
    <property type="entry name" value="Osmoprotection protein (prox), domain 2"/>
    <property type="match status" value="1"/>
</dbReference>
<reference evidence="3 4" key="1">
    <citation type="submission" date="2018-07" db="EMBL/GenBank/DDBJ databases">
        <title>Venubactetium sediminum gen. nov., sp. nov., isolated from a marine solar saltern.</title>
        <authorList>
            <person name="Wang S."/>
        </authorList>
    </citation>
    <scope>NUCLEOTIDE SEQUENCE [LARGE SCALE GENOMIC DNA]</scope>
    <source>
        <strain evidence="3 4">WD2A32</strain>
    </source>
</reference>
<evidence type="ECO:0000256" key="1">
    <source>
        <dbReference type="SAM" id="SignalP"/>
    </source>
</evidence>
<comment type="caution">
    <text evidence="3">The sequence shown here is derived from an EMBL/GenBank/DDBJ whole genome shotgun (WGS) entry which is preliminary data.</text>
</comment>
<dbReference type="Pfam" id="PF04069">
    <property type="entry name" value="OpuAC"/>
    <property type="match status" value="1"/>
</dbReference>
<accession>A0A369T7L7</accession>
<dbReference type="SUPFAM" id="SSF53850">
    <property type="entry name" value="Periplasmic binding protein-like II"/>
    <property type="match status" value="1"/>
</dbReference>